<protein>
    <submittedName>
        <fullName evidence="2">Uncharacterized protein</fullName>
    </submittedName>
</protein>
<feature type="compositionally biased region" description="Basic and acidic residues" evidence="1">
    <location>
        <begin position="213"/>
        <end position="222"/>
    </location>
</feature>
<proteinExistence type="predicted"/>
<feature type="compositionally biased region" description="Basic and acidic residues" evidence="1">
    <location>
        <begin position="79"/>
        <end position="92"/>
    </location>
</feature>
<dbReference type="AlphaFoldDB" id="A0A6A3BKR7"/>
<evidence type="ECO:0000313" key="3">
    <source>
        <dbReference type="Proteomes" id="UP000436088"/>
    </source>
</evidence>
<dbReference type="Proteomes" id="UP000436088">
    <property type="component" value="Unassembled WGS sequence"/>
</dbReference>
<reference evidence="2" key="1">
    <citation type="submission" date="2019-09" db="EMBL/GenBank/DDBJ databases">
        <title>Draft genome information of white flower Hibiscus syriacus.</title>
        <authorList>
            <person name="Kim Y.-M."/>
        </authorList>
    </citation>
    <scope>NUCLEOTIDE SEQUENCE [LARGE SCALE GENOMIC DNA]</scope>
    <source>
        <strain evidence="2">YM2019G1</strain>
    </source>
</reference>
<evidence type="ECO:0000313" key="2">
    <source>
        <dbReference type="EMBL" id="KAE8715682.1"/>
    </source>
</evidence>
<comment type="caution">
    <text evidence="2">The sequence shown here is derived from an EMBL/GenBank/DDBJ whole genome shotgun (WGS) entry which is preliminary data.</text>
</comment>
<gene>
    <name evidence="2" type="ORF">F3Y22_tig00110160pilonHSYRG00059</name>
</gene>
<feature type="compositionally biased region" description="Polar residues" evidence="1">
    <location>
        <begin position="42"/>
        <end position="52"/>
    </location>
</feature>
<organism evidence="2 3">
    <name type="scientific">Hibiscus syriacus</name>
    <name type="common">Rose of Sharon</name>
    <dbReference type="NCBI Taxonomy" id="106335"/>
    <lineage>
        <taxon>Eukaryota</taxon>
        <taxon>Viridiplantae</taxon>
        <taxon>Streptophyta</taxon>
        <taxon>Embryophyta</taxon>
        <taxon>Tracheophyta</taxon>
        <taxon>Spermatophyta</taxon>
        <taxon>Magnoliopsida</taxon>
        <taxon>eudicotyledons</taxon>
        <taxon>Gunneridae</taxon>
        <taxon>Pentapetalae</taxon>
        <taxon>rosids</taxon>
        <taxon>malvids</taxon>
        <taxon>Malvales</taxon>
        <taxon>Malvaceae</taxon>
        <taxon>Malvoideae</taxon>
        <taxon>Hibiscus</taxon>
    </lineage>
</organism>
<feature type="compositionally biased region" description="Polar residues" evidence="1">
    <location>
        <begin position="1"/>
        <end position="20"/>
    </location>
</feature>
<evidence type="ECO:0000256" key="1">
    <source>
        <dbReference type="SAM" id="MobiDB-lite"/>
    </source>
</evidence>
<sequence length="222" mass="24538">MENLSRSNSKASQPHSSAPSKQKRSGYEPLDTEVEWHESPWSDHNNQDSGTSDLGEVGKVKSNLPRNISPVKLSRRQSSKVEYDKGRLEHAPNDVTRNGEITGLNRKQSRGSPTGDEIKTIGRFVGAGRGSEDLKYSHRSTSAPPRQRGERTSPPIGKNIIRKKSEAPPVKQPSVGEINEMVANTKISKSPTYTAPMYESTDSISPGDIVAEDDYRIEQNRN</sequence>
<feature type="region of interest" description="Disordered" evidence="1">
    <location>
        <begin position="1"/>
        <end position="222"/>
    </location>
</feature>
<accession>A0A6A3BKR7</accession>
<dbReference type="EMBL" id="VEPZ02000857">
    <property type="protein sequence ID" value="KAE8715682.1"/>
    <property type="molecule type" value="Genomic_DNA"/>
</dbReference>
<name>A0A6A3BKR7_HIBSY</name>
<keyword evidence="3" id="KW-1185">Reference proteome</keyword>